<evidence type="ECO:0000256" key="9">
    <source>
        <dbReference type="SAM" id="Phobius"/>
    </source>
</evidence>
<comment type="caution">
    <text evidence="11">The sequence shown here is derived from an EMBL/GenBank/DDBJ whole genome shotgun (WGS) entry which is preliminary data.</text>
</comment>
<feature type="compositionally biased region" description="Low complexity" evidence="8">
    <location>
        <begin position="633"/>
        <end position="650"/>
    </location>
</feature>
<dbReference type="Gene3D" id="1.10.510.10">
    <property type="entry name" value="Transferase(Phosphotransferase) domain 1"/>
    <property type="match status" value="1"/>
</dbReference>
<keyword evidence="9" id="KW-0472">Membrane</keyword>
<keyword evidence="12" id="KW-1185">Reference proteome</keyword>
<dbReference type="AlphaFoldDB" id="A0A4R4NRP8"/>
<dbReference type="PANTHER" id="PTHR43671">
    <property type="entry name" value="SERINE/THREONINE-PROTEIN KINASE NEK"/>
    <property type="match status" value="1"/>
</dbReference>
<keyword evidence="5 11" id="KW-0418">Kinase</keyword>
<sequence length="775" mass="79843">MPNVEPLHEGDPAAVGPYRLVGRLGAGGHGVVYLGQARNGTPVAVKALREGIVMGGRLVKDVATARTVEPFCIARVLDASTSGRAYIVSEYVDGPSLEQVGRHTGVDLQRLAVATATALDAIHQAGLLHGDFKPANVLLGPEGPKVVDFGIAAALGSGMKATSTIVGTPAYMAPEQLAGKPVGTPSDVFAWASVIVFAATGMPPFGDDSLPVVINRIVNEEPEIGELPRPLREVVPACLAKDPSARPPIRDVLLHLTAPQRKGRPSTQSIAEGGRQAPAYDTPYQTPAPQPASRPATNDTPDWLWEQTPEPASAEPAPGTGAEQSTAARQGPGQAAAFDTPGEAARSESHGQAWGEPPGQARPEAAGSPARQRTDDSAAWQQTADQTLDQDASAPLGKDVGDPPPLGRVVGEPLPRRRTRAPQQGAASGDSGYGPGQAAYPPHEAQPGDARSGPGEAGHGQAGHEEDGSPLQALFDLSQPVESPSAYGTPPAYGQDSPSEAPVGYGAPLGTQDEGHGGQGHGGQAPEVPAWSEPPAPFAAKQGLDSAPFESQPHATAPPHAPESTHSVPTAHSSALVDALVAGGGTSAAAPPPRKRRRAKKVLIASVSGLCVLALGGAIVWLTPTTPTQKTTRLAVVSEAPTASPSATTTERQRRSRTADPQPDESTGTGRATKGRLRLVYVRAGGTRNGDCWAGGEATLQALVERTGGAVNFAYTWYVDGSAVGRATAGISRNGRRYLAAPHTLTSSGGVHKVTLRITSPLTTQRTVSVTMCPR</sequence>
<feature type="binding site" evidence="7">
    <location>
        <position position="46"/>
    </location>
    <ligand>
        <name>ATP</name>
        <dbReference type="ChEBI" id="CHEBI:30616"/>
    </ligand>
</feature>
<name>A0A4R4NRP8_9ACTN</name>
<dbReference type="GO" id="GO:0005524">
    <property type="term" value="F:ATP binding"/>
    <property type="evidence" value="ECO:0007669"/>
    <property type="project" value="UniProtKB-UniRule"/>
</dbReference>
<evidence type="ECO:0000259" key="10">
    <source>
        <dbReference type="PROSITE" id="PS50011"/>
    </source>
</evidence>
<reference evidence="11 12" key="1">
    <citation type="submission" date="2019-02" db="EMBL/GenBank/DDBJ databases">
        <title>Draft genome sequences of novel Actinobacteria.</title>
        <authorList>
            <person name="Sahin N."/>
            <person name="Ay H."/>
            <person name="Saygin H."/>
        </authorList>
    </citation>
    <scope>NUCLEOTIDE SEQUENCE [LARGE SCALE GENOMIC DNA]</scope>
    <source>
        <strain evidence="11 12">KC201</strain>
    </source>
</reference>
<organism evidence="11 12">
    <name type="scientific">Nonomuraea longispora</name>
    <dbReference type="NCBI Taxonomy" id="1848320"/>
    <lineage>
        <taxon>Bacteria</taxon>
        <taxon>Bacillati</taxon>
        <taxon>Actinomycetota</taxon>
        <taxon>Actinomycetes</taxon>
        <taxon>Streptosporangiales</taxon>
        <taxon>Streptosporangiaceae</taxon>
        <taxon>Nonomuraea</taxon>
    </lineage>
</organism>
<comment type="similarity">
    <text evidence="1">Belongs to the protein kinase superfamily. NEK Ser/Thr protein kinase family. NIMA subfamily.</text>
</comment>
<keyword evidence="11" id="KW-0723">Serine/threonine-protein kinase</keyword>
<dbReference type="PROSITE" id="PS00107">
    <property type="entry name" value="PROTEIN_KINASE_ATP"/>
    <property type="match status" value="1"/>
</dbReference>
<proteinExistence type="inferred from homology"/>
<dbReference type="CDD" id="cd14014">
    <property type="entry name" value="STKc_PknB_like"/>
    <property type="match status" value="1"/>
</dbReference>
<dbReference type="Gene3D" id="3.30.200.20">
    <property type="entry name" value="Phosphorylase Kinase, domain 1"/>
    <property type="match status" value="1"/>
</dbReference>
<dbReference type="InterPro" id="IPR000719">
    <property type="entry name" value="Prot_kinase_dom"/>
</dbReference>
<protein>
    <recommendedName>
        <fullName evidence="2">non-specific serine/threonine protein kinase</fullName>
        <ecNumber evidence="2">2.7.11.1</ecNumber>
    </recommendedName>
</protein>
<dbReference type="InterPro" id="IPR011009">
    <property type="entry name" value="Kinase-like_dom_sf"/>
</dbReference>
<feature type="transmembrane region" description="Helical" evidence="9">
    <location>
        <begin position="602"/>
        <end position="622"/>
    </location>
</feature>
<feature type="compositionally biased region" description="Low complexity" evidence="8">
    <location>
        <begin position="378"/>
        <end position="392"/>
    </location>
</feature>
<keyword evidence="3" id="KW-0808">Transferase</keyword>
<evidence type="ECO:0000256" key="6">
    <source>
        <dbReference type="ARBA" id="ARBA00022840"/>
    </source>
</evidence>
<evidence type="ECO:0000256" key="3">
    <source>
        <dbReference type="ARBA" id="ARBA00022679"/>
    </source>
</evidence>
<dbReference type="Pfam" id="PF00069">
    <property type="entry name" value="Pkinase"/>
    <property type="match status" value="1"/>
</dbReference>
<evidence type="ECO:0000256" key="8">
    <source>
        <dbReference type="SAM" id="MobiDB-lite"/>
    </source>
</evidence>
<evidence type="ECO:0000313" key="12">
    <source>
        <dbReference type="Proteomes" id="UP000295157"/>
    </source>
</evidence>
<accession>A0A4R4NRP8</accession>
<dbReference type="InterPro" id="IPR050660">
    <property type="entry name" value="NEK_Ser/Thr_kinase"/>
</dbReference>
<dbReference type="Proteomes" id="UP000295157">
    <property type="component" value="Unassembled WGS sequence"/>
</dbReference>
<evidence type="ECO:0000313" key="11">
    <source>
        <dbReference type="EMBL" id="TDC10623.1"/>
    </source>
</evidence>
<keyword evidence="6 7" id="KW-0067">ATP-binding</keyword>
<dbReference type="PROSITE" id="PS50011">
    <property type="entry name" value="PROTEIN_KINASE_DOM"/>
    <property type="match status" value="1"/>
</dbReference>
<dbReference type="EC" id="2.7.11.1" evidence="2"/>
<keyword evidence="9" id="KW-0812">Transmembrane</keyword>
<dbReference type="InterPro" id="IPR008271">
    <property type="entry name" value="Ser/Thr_kinase_AS"/>
</dbReference>
<feature type="region of interest" description="Disordered" evidence="8">
    <location>
        <begin position="633"/>
        <end position="673"/>
    </location>
</feature>
<dbReference type="RefSeq" id="WP_132329681.1">
    <property type="nucleotide sequence ID" value="NZ_SMJZ01000007.1"/>
</dbReference>
<evidence type="ECO:0000256" key="1">
    <source>
        <dbReference type="ARBA" id="ARBA00010886"/>
    </source>
</evidence>
<dbReference type="PANTHER" id="PTHR43671:SF13">
    <property type="entry name" value="SERINE_THREONINE-PROTEIN KINASE NEK2"/>
    <property type="match status" value="1"/>
</dbReference>
<dbReference type="EMBL" id="SMJZ01000007">
    <property type="protein sequence ID" value="TDC10623.1"/>
    <property type="molecule type" value="Genomic_DNA"/>
</dbReference>
<feature type="region of interest" description="Disordered" evidence="8">
    <location>
        <begin position="255"/>
        <end position="572"/>
    </location>
</feature>
<evidence type="ECO:0000256" key="4">
    <source>
        <dbReference type="ARBA" id="ARBA00022741"/>
    </source>
</evidence>
<dbReference type="OrthoDB" id="3503527at2"/>
<gene>
    <name evidence="11" type="ORF">E1267_03455</name>
</gene>
<dbReference type="PROSITE" id="PS00108">
    <property type="entry name" value="PROTEIN_KINASE_ST"/>
    <property type="match status" value="1"/>
</dbReference>
<keyword evidence="4 7" id="KW-0547">Nucleotide-binding</keyword>
<evidence type="ECO:0000256" key="7">
    <source>
        <dbReference type="PROSITE-ProRule" id="PRU10141"/>
    </source>
</evidence>
<dbReference type="InterPro" id="IPR017441">
    <property type="entry name" value="Protein_kinase_ATP_BS"/>
</dbReference>
<dbReference type="GO" id="GO:0004674">
    <property type="term" value="F:protein serine/threonine kinase activity"/>
    <property type="evidence" value="ECO:0007669"/>
    <property type="project" value="UniProtKB-KW"/>
</dbReference>
<evidence type="ECO:0000256" key="2">
    <source>
        <dbReference type="ARBA" id="ARBA00012513"/>
    </source>
</evidence>
<dbReference type="SUPFAM" id="SSF56112">
    <property type="entry name" value="Protein kinase-like (PK-like)"/>
    <property type="match status" value="1"/>
</dbReference>
<keyword evidence="9" id="KW-1133">Transmembrane helix</keyword>
<evidence type="ECO:0000256" key="5">
    <source>
        <dbReference type="ARBA" id="ARBA00022777"/>
    </source>
</evidence>
<feature type="domain" description="Protein kinase" evidence="10">
    <location>
        <begin position="18"/>
        <end position="258"/>
    </location>
</feature>